<proteinExistence type="predicted"/>
<gene>
    <name evidence="1" type="ORF">GQF63_15045</name>
</gene>
<protein>
    <submittedName>
        <fullName evidence="1">Uncharacterized protein</fullName>
    </submittedName>
</protein>
<dbReference type="AlphaFoldDB" id="A0A6N8L1V6"/>
<sequence>MKKSIPYVGLACSILFLGIFILRPLSGSYYHSLTSTEPGDFLSRMMQKLSKPEIGKPIDLNAIDHIIVRQESLDDGNVFINIFETDSSRLTVRNSFDYQNYIPEINGRTLTIRVTDINQRHIEIALQPQQHKKLTLQGKSIQLSIVDNISPAYIFPKLILENQAIVRFNNYNNRNEQFVLKELDVALSGKSILSITNLKIGNLQASLNQSRLDLVDRVQIDSLQADLQQRSHIMHANVEQTDNIKHIQVSGDTEYYLAHKR</sequence>
<reference evidence="1 2" key="1">
    <citation type="submission" date="2019-12" db="EMBL/GenBank/DDBJ databases">
        <authorList>
            <person name="Dong K."/>
        </authorList>
    </citation>
    <scope>NUCLEOTIDE SEQUENCE [LARGE SCALE GENOMIC DNA]</scope>
    <source>
        <strain evidence="1 2">JCM 31225</strain>
    </source>
</reference>
<keyword evidence="2" id="KW-1185">Reference proteome</keyword>
<dbReference type="RefSeq" id="WP_160370065.1">
    <property type="nucleotide sequence ID" value="NZ_WSQA01000012.1"/>
</dbReference>
<dbReference type="EMBL" id="WSQA01000012">
    <property type="protein sequence ID" value="MVZ63346.1"/>
    <property type="molecule type" value="Genomic_DNA"/>
</dbReference>
<name>A0A6N8L1V6_9SPHI</name>
<evidence type="ECO:0000313" key="2">
    <source>
        <dbReference type="Proteomes" id="UP000435036"/>
    </source>
</evidence>
<organism evidence="1 2">
    <name type="scientific">Sphingobacterium humi</name>
    <dbReference type="NCBI Taxonomy" id="1796905"/>
    <lineage>
        <taxon>Bacteria</taxon>
        <taxon>Pseudomonadati</taxon>
        <taxon>Bacteroidota</taxon>
        <taxon>Sphingobacteriia</taxon>
        <taxon>Sphingobacteriales</taxon>
        <taxon>Sphingobacteriaceae</taxon>
        <taxon>Sphingobacterium</taxon>
    </lineage>
</organism>
<comment type="caution">
    <text evidence="1">The sequence shown here is derived from an EMBL/GenBank/DDBJ whole genome shotgun (WGS) entry which is preliminary data.</text>
</comment>
<dbReference type="Proteomes" id="UP000435036">
    <property type="component" value="Unassembled WGS sequence"/>
</dbReference>
<evidence type="ECO:0000313" key="1">
    <source>
        <dbReference type="EMBL" id="MVZ63346.1"/>
    </source>
</evidence>
<accession>A0A6N8L1V6</accession>
<dbReference type="OrthoDB" id="711896at2"/>